<dbReference type="OrthoDB" id="705691at2"/>
<dbReference type="EMBL" id="WSQA01000009">
    <property type="protein sequence ID" value="MVZ62902.1"/>
    <property type="molecule type" value="Genomic_DNA"/>
</dbReference>
<sequence length="373" mass="42935">MESLRTVNPFKISVVNSSFGRVTTFSTELGQTLKAAVGYREGVLFATDIKDKKHPFSTVFVHMDTEGANHAYLETDGIMPSFFLSPEGEAFMSIEPYDPDKDMEIAIPLFNREEVERPSKGSRPFLGDFVGNFKTFAILYDVNPWDRHKPDKMLAIEFKNGNIKKRNQVKIPLPTNNSIRIQDEQIHLLALEGEKWLHRSIDEKGNILRERWINPTQRFFAQVLCLSFEKESHILQINEGMLFMQIVSPEGVTEDQFLFDIQDPFYNTWPAVLVGPDTYVVKFNNEFGNGWFTMVGRELVEFYYSKGVNGYKNLITGEVFEMEMQELIIFEVVARQENAYAVLFYPYGNTQPKKEQIIVLERSVDTRNAATAD</sequence>
<evidence type="ECO:0000313" key="2">
    <source>
        <dbReference type="Proteomes" id="UP000435036"/>
    </source>
</evidence>
<dbReference type="AlphaFoldDB" id="A0A6N8L579"/>
<reference evidence="1 2" key="1">
    <citation type="submission" date="2019-12" db="EMBL/GenBank/DDBJ databases">
        <authorList>
            <person name="Dong K."/>
        </authorList>
    </citation>
    <scope>NUCLEOTIDE SEQUENCE [LARGE SCALE GENOMIC DNA]</scope>
    <source>
        <strain evidence="1 2">JCM 31225</strain>
    </source>
</reference>
<accession>A0A6N8L579</accession>
<protein>
    <submittedName>
        <fullName evidence="1">Uncharacterized protein</fullName>
    </submittedName>
</protein>
<name>A0A6N8L579_9SPHI</name>
<gene>
    <name evidence="1" type="ORF">GQF63_12780</name>
</gene>
<evidence type="ECO:0000313" key="1">
    <source>
        <dbReference type="EMBL" id="MVZ62902.1"/>
    </source>
</evidence>
<comment type="caution">
    <text evidence="1">The sequence shown here is derived from an EMBL/GenBank/DDBJ whole genome shotgun (WGS) entry which is preliminary data.</text>
</comment>
<dbReference type="RefSeq" id="WP_160369625.1">
    <property type="nucleotide sequence ID" value="NZ_WSQA01000009.1"/>
</dbReference>
<dbReference type="Proteomes" id="UP000435036">
    <property type="component" value="Unassembled WGS sequence"/>
</dbReference>
<proteinExistence type="predicted"/>
<keyword evidence="2" id="KW-1185">Reference proteome</keyword>
<organism evidence="1 2">
    <name type="scientific">Sphingobacterium humi</name>
    <dbReference type="NCBI Taxonomy" id="1796905"/>
    <lineage>
        <taxon>Bacteria</taxon>
        <taxon>Pseudomonadati</taxon>
        <taxon>Bacteroidota</taxon>
        <taxon>Sphingobacteriia</taxon>
        <taxon>Sphingobacteriales</taxon>
        <taxon>Sphingobacteriaceae</taxon>
        <taxon>Sphingobacterium</taxon>
    </lineage>
</organism>